<sequence length="68" mass="7646">MEMCLYILSKVSFVQMLVELEELLKVTKIINAGGIRGAARVPKFLSKSKVSDSEDGEFVTEVELSYFQ</sequence>
<accession>A0AAV6V8P0</accession>
<protein>
    <submittedName>
        <fullName evidence="1">Uncharacterized protein</fullName>
    </submittedName>
</protein>
<proteinExistence type="predicted"/>
<gene>
    <name evidence="1" type="ORF">JTE90_014097</name>
</gene>
<reference evidence="1 2" key="1">
    <citation type="journal article" date="2022" name="Nat. Ecol. Evol.">
        <title>A masculinizing supergene underlies an exaggerated male reproductive morph in a spider.</title>
        <authorList>
            <person name="Hendrickx F."/>
            <person name="De Corte Z."/>
            <person name="Sonet G."/>
            <person name="Van Belleghem S.M."/>
            <person name="Kostlbacher S."/>
            <person name="Vangestel C."/>
        </authorList>
    </citation>
    <scope>NUCLEOTIDE SEQUENCE [LARGE SCALE GENOMIC DNA]</scope>
    <source>
        <strain evidence="1">W744_W776</strain>
    </source>
</reference>
<organism evidence="1 2">
    <name type="scientific">Oedothorax gibbosus</name>
    <dbReference type="NCBI Taxonomy" id="931172"/>
    <lineage>
        <taxon>Eukaryota</taxon>
        <taxon>Metazoa</taxon>
        <taxon>Ecdysozoa</taxon>
        <taxon>Arthropoda</taxon>
        <taxon>Chelicerata</taxon>
        <taxon>Arachnida</taxon>
        <taxon>Araneae</taxon>
        <taxon>Araneomorphae</taxon>
        <taxon>Entelegynae</taxon>
        <taxon>Araneoidea</taxon>
        <taxon>Linyphiidae</taxon>
        <taxon>Erigoninae</taxon>
        <taxon>Oedothorax</taxon>
    </lineage>
</organism>
<evidence type="ECO:0000313" key="1">
    <source>
        <dbReference type="EMBL" id="KAG8192238.1"/>
    </source>
</evidence>
<name>A0AAV6V8P0_9ARAC</name>
<evidence type="ECO:0000313" key="2">
    <source>
        <dbReference type="Proteomes" id="UP000827092"/>
    </source>
</evidence>
<dbReference type="EMBL" id="JAFNEN010000142">
    <property type="protein sequence ID" value="KAG8192238.1"/>
    <property type="molecule type" value="Genomic_DNA"/>
</dbReference>
<keyword evidence="2" id="KW-1185">Reference proteome</keyword>
<dbReference type="Proteomes" id="UP000827092">
    <property type="component" value="Unassembled WGS sequence"/>
</dbReference>
<comment type="caution">
    <text evidence="1">The sequence shown here is derived from an EMBL/GenBank/DDBJ whole genome shotgun (WGS) entry which is preliminary data.</text>
</comment>
<dbReference type="AlphaFoldDB" id="A0AAV6V8P0"/>